<protein>
    <submittedName>
        <fullName evidence="1">Uncharacterized protein</fullName>
    </submittedName>
</protein>
<dbReference type="Proteomes" id="UP000541444">
    <property type="component" value="Unassembled WGS sequence"/>
</dbReference>
<accession>A0A7J7MSX1</accession>
<keyword evidence="2" id="KW-1185">Reference proteome</keyword>
<sequence>MIKVWNEIFIISTIRDRVVKIFGRFMDIKLGNSDNRLIQALTECWWPTIHIFIFPCAEIGITPLNFTMLTLLPIGKYPTQLPYDDRWSVISEARQLLPRITSNNTKSGNVSIAHLRTYLTVTDNQSNGSTVARDRTFMVPKGQRYRPA</sequence>
<comment type="caution">
    <text evidence="1">The sequence shown here is derived from an EMBL/GenBank/DDBJ whole genome shotgun (WGS) entry which is preliminary data.</text>
</comment>
<reference evidence="1 2" key="1">
    <citation type="journal article" date="2020" name="IScience">
        <title>Genome Sequencing of the Endangered Kingdonia uniflora (Circaeasteraceae, Ranunculales) Reveals Potential Mechanisms of Evolutionary Specialization.</title>
        <authorList>
            <person name="Sun Y."/>
            <person name="Deng T."/>
            <person name="Zhang A."/>
            <person name="Moore M.J."/>
            <person name="Landis J.B."/>
            <person name="Lin N."/>
            <person name="Zhang H."/>
            <person name="Zhang X."/>
            <person name="Huang J."/>
            <person name="Zhang X."/>
            <person name="Sun H."/>
            <person name="Wang H."/>
        </authorList>
    </citation>
    <scope>NUCLEOTIDE SEQUENCE [LARGE SCALE GENOMIC DNA]</scope>
    <source>
        <strain evidence="1">TB1705</strain>
        <tissue evidence="1">Leaf</tissue>
    </source>
</reference>
<proteinExistence type="predicted"/>
<gene>
    <name evidence="1" type="ORF">GIB67_015243</name>
</gene>
<evidence type="ECO:0000313" key="1">
    <source>
        <dbReference type="EMBL" id="KAF6157927.1"/>
    </source>
</evidence>
<name>A0A7J7MSX1_9MAGN</name>
<dbReference type="EMBL" id="JACGCM010001245">
    <property type="protein sequence ID" value="KAF6157927.1"/>
    <property type="molecule type" value="Genomic_DNA"/>
</dbReference>
<evidence type="ECO:0000313" key="2">
    <source>
        <dbReference type="Proteomes" id="UP000541444"/>
    </source>
</evidence>
<dbReference type="AlphaFoldDB" id="A0A7J7MSX1"/>
<organism evidence="1 2">
    <name type="scientific">Kingdonia uniflora</name>
    <dbReference type="NCBI Taxonomy" id="39325"/>
    <lineage>
        <taxon>Eukaryota</taxon>
        <taxon>Viridiplantae</taxon>
        <taxon>Streptophyta</taxon>
        <taxon>Embryophyta</taxon>
        <taxon>Tracheophyta</taxon>
        <taxon>Spermatophyta</taxon>
        <taxon>Magnoliopsida</taxon>
        <taxon>Ranunculales</taxon>
        <taxon>Circaeasteraceae</taxon>
        <taxon>Kingdonia</taxon>
    </lineage>
</organism>